<dbReference type="Pfam" id="PF25954">
    <property type="entry name" value="Beta-barrel_RND_2"/>
    <property type="match status" value="1"/>
</dbReference>
<dbReference type="GO" id="GO:1990281">
    <property type="term" value="C:efflux pump complex"/>
    <property type="evidence" value="ECO:0007669"/>
    <property type="project" value="TreeGrafter"/>
</dbReference>
<dbReference type="NCBIfam" id="TIGR01730">
    <property type="entry name" value="RND_mfp"/>
    <property type="match status" value="1"/>
</dbReference>
<gene>
    <name evidence="6" type="ORF">VTAP4600_A1206</name>
</gene>
<dbReference type="OrthoDB" id="9806939at2"/>
<keyword evidence="7" id="KW-1185">Reference proteome</keyword>
<feature type="signal peptide" evidence="2">
    <location>
        <begin position="1"/>
        <end position="23"/>
    </location>
</feature>
<keyword evidence="2" id="KW-0732">Signal</keyword>
<dbReference type="Proteomes" id="UP000235828">
    <property type="component" value="Chromosome A"/>
</dbReference>
<organism evidence="6 7">
    <name type="scientific">Vibrio tapetis subsp. tapetis</name>
    <dbReference type="NCBI Taxonomy" id="1671868"/>
    <lineage>
        <taxon>Bacteria</taxon>
        <taxon>Pseudomonadati</taxon>
        <taxon>Pseudomonadota</taxon>
        <taxon>Gammaproteobacteria</taxon>
        <taxon>Vibrionales</taxon>
        <taxon>Vibrionaceae</taxon>
        <taxon>Vibrio</taxon>
    </lineage>
</organism>
<dbReference type="GO" id="GO:0015562">
    <property type="term" value="F:efflux transmembrane transporter activity"/>
    <property type="evidence" value="ECO:0007669"/>
    <property type="project" value="TreeGrafter"/>
</dbReference>
<dbReference type="InterPro" id="IPR058792">
    <property type="entry name" value="Beta-barrel_RND_2"/>
</dbReference>
<evidence type="ECO:0000256" key="2">
    <source>
        <dbReference type="SAM" id="SignalP"/>
    </source>
</evidence>
<dbReference type="KEGG" id="vta:A1206"/>
<name>A0A2N8ZB95_9VIBR</name>
<evidence type="ECO:0000313" key="6">
    <source>
        <dbReference type="EMBL" id="SON49185.1"/>
    </source>
</evidence>
<proteinExistence type="inferred from homology"/>
<dbReference type="InterPro" id="IPR006143">
    <property type="entry name" value="RND_pump_MFP"/>
</dbReference>
<feature type="domain" description="YknX-like C-terminal permuted SH3-like" evidence="5">
    <location>
        <begin position="276"/>
        <end position="341"/>
    </location>
</feature>
<dbReference type="Gene3D" id="2.40.420.20">
    <property type="match status" value="1"/>
</dbReference>
<reference evidence="6 7" key="1">
    <citation type="submission" date="2017-10" db="EMBL/GenBank/DDBJ databases">
        <authorList>
            <person name="Banno H."/>
            <person name="Chua N.-H."/>
        </authorList>
    </citation>
    <scope>NUCLEOTIDE SEQUENCE [LARGE SCALE GENOMIC DNA]</scope>
    <source>
        <strain evidence="6">Vibrio tapetis CECT4600</strain>
    </source>
</reference>
<accession>A0A2N8ZB95</accession>
<evidence type="ECO:0000259" key="4">
    <source>
        <dbReference type="Pfam" id="PF25973"/>
    </source>
</evidence>
<dbReference type="FunFam" id="2.40.420.20:FF:000007">
    <property type="entry name" value="HAE1 family efflux pump MFP component"/>
    <property type="match status" value="1"/>
</dbReference>
<dbReference type="Gene3D" id="1.10.287.470">
    <property type="entry name" value="Helix hairpin bin"/>
    <property type="match status" value="1"/>
</dbReference>
<dbReference type="AlphaFoldDB" id="A0A2N8ZB95"/>
<evidence type="ECO:0000256" key="1">
    <source>
        <dbReference type="ARBA" id="ARBA00009477"/>
    </source>
</evidence>
<dbReference type="SUPFAM" id="SSF111369">
    <property type="entry name" value="HlyD-like secretion proteins"/>
    <property type="match status" value="1"/>
</dbReference>
<dbReference type="Pfam" id="PF25989">
    <property type="entry name" value="YknX_C"/>
    <property type="match status" value="1"/>
</dbReference>
<evidence type="ECO:0000259" key="5">
    <source>
        <dbReference type="Pfam" id="PF25989"/>
    </source>
</evidence>
<dbReference type="PANTHER" id="PTHR30469">
    <property type="entry name" value="MULTIDRUG RESISTANCE PROTEIN MDTA"/>
    <property type="match status" value="1"/>
</dbReference>
<comment type="similarity">
    <text evidence="1">Belongs to the membrane fusion protein (MFP) (TC 8.A.1) family.</text>
</comment>
<evidence type="ECO:0000313" key="7">
    <source>
        <dbReference type="Proteomes" id="UP000235828"/>
    </source>
</evidence>
<feature type="domain" description="CusB-like beta-barrel" evidence="3">
    <location>
        <begin position="196"/>
        <end position="267"/>
    </location>
</feature>
<dbReference type="Gene3D" id="2.40.50.100">
    <property type="match status" value="1"/>
</dbReference>
<dbReference type="Gene3D" id="2.40.30.170">
    <property type="match status" value="1"/>
</dbReference>
<dbReference type="Pfam" id="PF25973">
    <property type="entry name" value="BSH_CzcB"/>
    <property type="match status" value="1"/>
</dbReference>
<feature type="domain" description="CzcB-like barrel-sandwich hybrid" evidence="4">
    <location>
        <begin position="64"/>
        <end position="188"/>
    </location>
</feature>
<dbReference type="PANTHER" id="PTHR30469:SF13">
    <property type="entry name" value="HAE1 FAMILY EFFLUX PUMP MFP COMPONENT"/>
    <property type="match status" value="1"/>
</dbReference>
<dbReference type="RefSeq" id="WP_102521890.1">
    <property type="nucleotide sequence ID" value="NZ_LT960611.1"/>
</dbReference>
<dbReference type="EMBL" id="LT960611">
    <property type="protein sequence ID" value="SON49185.1"/>
    <property type="molecule type" value="Genomic_DNA"/>
</dbReference>
<evidence type="ECO:0000259" key="3">
    <source>
        <dbReference type="Pfam" id="PF25954"/>
    </source>
</evidence>
<dbReference type="InterPro" id="IPR058647">
    <property type="entry name" value="BSH_CzcB-like"/>
</dbReference>
<feature type="chain" id="PRO_5014608177" evidence="2">
    <location>
        <begin position="24"/>
        <end position="363"/>
    </location>
</feature>
<sequence length="363" mass="39322">MKNKIITTIALVTCLSLSASAYAKGRQGGSRGAQSIAVVAQTVAEHQISQSLSLIGKLEASESVIISPEAAGRIEKISVKSNQDVKQNQLLVMLNDDKARAAVSEAKAYLNDQKRVLVEYQKLLKRGAITQTEIEGQKSSVDIAQARLDSAQADLSDLHIKAPFNGTVGFVDFSRGKLVSVGAELLTLDNLDLMELDVQVPERYLSMLSNGMKVTATSQAWQQIFTGEIVGVDSRVNKETLNLRVRVHFMNENKMLKPGMLMAVDIAFPAIEAPIIPVQALEYSGTKRYVYVIDADNKAKRTEITLGARVENEVVVESGLDIGQTIVTQGIVNMRDGAAVRILPSNEQAETQGKPAKSLDSKG</sequence>
<protein>
    <submittedName>
        <fullName evidence="6">Putative Secretion protein HlyD</fullName>
    </submittedName>
</protein>
<dbReference type="InterPro" id="IPR058637">
    <property type="entry name" value="YknX-like_C"/>
</dbReference>